<evidence type="ECO:0008006" key="6">
    <source>
        <dbReference type="Google" id="ProtNLM"/>
    </source>
</evidence>
<dbReference type="PRINTS" id="PR00080">
    <property type="entry name" value="SDRFAMILY"/>
</dbReference>
<name>A0AAV4ZZV2_9AGAM</name>
<evidence type="ECO:0000313" key="4">
    <source>
        <dbReference type="EMBL" id="GJJ05841.1"/>
    </source>
</evidence>
<evidence type="ECO:0000256" key="3">
    <source>
        <dbReference type="RuleBase" id="RU000363"/>
    </source>
</evidence>
<evidence type="ECO:0000256" key="1">
    <source>
        <dbReference type="ARBA" id="ARBA00006484"/>
    </source>
</evidence>
<dbReference type="SUPFAM" id="SSF51735">
    <property type="entry name" value="NAD(P)-binding Rossmann-fold domains"/>
    <property type="match status" value="1"/>
</dbReference>
<comment type="caution">
    <text evidence="4">The sequence shown here is derived from an EMBL/GenBank/DDBJ whole genome shotgun (WGS) entry which is preliminary data.</text>
</comment>
<dbReference type="InterPro" id="IPR051911">
    <property type="entry name" value="SDR_oxidoreductase"/>
</dbReference>
<organism evidence="4 5">
    <name type="scientific">Clathrus columnatus</name>
    <dbReference type="NCBI Taxonomy" id="1419009"/>
    <lineage>
        <taxon>Eukaryota</taxon>
        <taxon>Fungi</taxon>
        <taxon>Dikarya</taxon>
        <taxon>Basidiomycota</taxon>
        <taxon>Agaricomycotina</taxon>
        <taxon>Agaricomycetes</taxon>
        <taxon>Phallomycetidae</taxon>
        <taxon>Phallales</taxon>
        <taxon>Clathraceae</taxon>
        <taxon>Clathrus</taxon>
    </lineage>
</organism>
<keyword evidence="5" id="KW-1185">Reference proteome</keyword>
<dbReference type="AlphaFoldDB" id="A0AAV4ZZV2"/>
<dbReference type="EMBL" id="BPWL01000001">
    <property type="protein sequence ID" value="GJJ05841.1"/>
    <property type="molecule type" value="Genomic_DNA"/>
</dbReference>
<gene>
    <name evidence="4" type="ORF">Clacol_000028</name>
</gene>
<proteinExistence type="inferred from homology"/>
<dbReference type="PRINTS" id="PR00081">
    <property type="entry name" value="GDHRDH"/>
</dbReference>
<sequence>MSYLSRVWLITGTSSGLGRDLVRKAVDRGDRVIATARRLSRIEDLAAQYPNNVKVLQLDVTEPFKQIRSKAQEAVLLWNGIDVVVNNAGEADALMETYKTNVFGAVNVTNTFLPYFREQRHGTIVFIGSRSGWRTNFVGNGFYGSSKAALHAIADALAEEVKPFGIKVYNIMPSGIRTQGINNMRWVHGETPSSQCSDSIKAISDYDEAIQSITTHFQSTNSHETGDSQKVIVDLDISKKCHGVLDLLDQWGDVAASTDLSE</sequence>
<dbReference type="PANTHER" id="PTHR43976">
    <property type="entry name" value="SHORT CHAIN DEHYDROGENASE"/>
    <property type="match status" value="1"/>
</dbReference>
<accession>A0AAV4ZZV2</accession>
<protein>
    <recommendedName>
        <fullName evidence="6">NAD(P)-binding protein</fullName>
    </recommendedName>
</protein>
<dbReference type="Proteomes" id="UP001050691">
    <property type="component" value="Unassembled WGS sequence"/>
</dbReference>
<evidence type="ECO:0000256" key="2">
    <source>
        <dbReference type="ARBA" id="ARBA00023002"/>
    </source>
</evidence>
<dbReference type="Gene3D" id="3.40.50.720">
    <property type="entry name" value="NAD(P)-binding Rossmann-like Domain"/>
    <property type="match status" value="1"/>
</dbReference>
<dbReference type="PANTHER" id="PTHR43976:SF16">
    <property type="entry name" value="SHORT-CHAIN DEHYDROGENASE_REDUCTASE FAMILY PROTEIN"/>
    <property type="match status" value="1"/>
</dbReference>
<dbReference type="Pfam" id="PF00106">
    <property type="entry name" value="adh_short"/>
    <property type="match status" value="1"/>
</dbReference>
<evidence type="ECO:0000313" key="5">
    <source>
        <dbReference type="Proteomes" id="UP001050691"/>
    </source>
</evidence>
<dbReference type="InterPro" id="IPR036291">
    <property type="entry name" value="NAD(P)-bd_dom_sf"/>
</dbReference>
<comment type="similarity">
    <text evidence="1 3">Belongs to the short-chain dehydrogenases/reductases (SDR) family.</text>
</comment>
<keyword evidence="2" id="KW-0560">Oxidoreductase</keyword>
<dbReference type="GO" id="GO:0016491">
    <property type="term" value="F:oxidoreductase activity"/>
    <property type="evidence" value="ECO:0007669"/>
    <property type="project" value="UniProtKB-KW"/>
</dbReference>
<dbReference type="InterPro" id="IPR002347">
    <property type="entry name" value="SDR_fam"/>
</dbReference>
<reference evidence="4" key="1">
    <citation type="submission" date="2021-10" db="EMBL/GenBank/DDBJ databases">
        <title>De novo Genome Assembly of Clathrus columnatus (Basidiomycota, Fungi) Using Illumina and Nanopore Sequence Data.</title>
        <authorList>
            <person name="Ogiso-Tanaka E."/>
            <person name="Itagaki H."/>
            <person name="Hosoya T."/>
            <person name="Hosaka K."/>
        </authorList>
    </citation>
    <scope>NUCLEOTIDE SEQUENCE</scope>
    <source>
        <strain evidence="4">MO-923</strain>
    </source>
</reference>